<evidence type="ECO:0000256" key="4">
    <source>
        <dbReference type="ARBA" id="ARBA00023284"/>
    </source>
</evidence>
<gene>
    <name evidence="6" type="ORF">HND93_13465</name>
</gene>
<dbReference type="Pfam" id="PF14559">
    <property type="entry name" value="TPR_19"/>
    <property type="match status" value="1"/>
</dbReference>
<dbReference type="InterPro" id="IPR017937">
    <property type="entry name" value="Thioredoxin_CS"/>
</dbReference>
<dbReference type="RefSeq" id="WP_180282482.1">
    <property type="nucleotide sequence ID" value="NZ_JABFDB010000008.1"/>
</dbReference>
<sequence>MFSFPNSKNGPAAAGAASDLVKDGTDRTFMADVIEASRTVPVIVDFWAPWCGPCKQLGPIIEKAVRAAKGAVKLVKIDTDQHPMIAQQLRVQSIPAVYAFFQGRPVDGFVGAQPESQIKAFIDRLVKLGGAAGGEGDLLEDALAQAKEMLDAGDVATAADIYGQILEAEPENAAAYAGMVRCLIAAKEYAQAKRMIADAPASLAKDKDLAAAKSALDVAEQAQNAGPIPELMEAVARDKDNHQARFDLAMALFAAGKREAAVDELLEIVRRDRAWNDEGARKQLVKFFEAFGPTDPLTIQTRRKLSSILFR</sequence>
<accession>A0ABX2TBX9</accession>
<dbReference type="CDD" id="cd02956">
    <property type="entry name" value="ybbN"/>
    <property type="match status" value="1"/>
</dbReference>
<dbReference type="InterPro" id="IPR011990">
    <property type="entry name" value="TPR-like_helical_dom_sf"/>
</dbReference>
<keyword evidence="3" id="KW-1015">Disulfide bond</keyword>
<dbReference type="PROSITE" id="PS00194">
    <property type="entry name" value="THIOREDOXIN_1"/>
    <property type="match status" value="1"/>
</dbReference>
<dbReference type="SUPFAM" id="SSF48452">
    <property type="entry name" value="TPR-like"/>
    <property type="match status" value="1"/>
</dbReference>
<keyword evidence="1" id="KW-0813">Transport</keyword>
<dbReference type="PANTHER" id="PTHR45663:SF11">
    <property type="entry name" value="GEO12009P1"/>
    <property type="match status" value="1"/>
</dbReference>
<dbReference type="Pfam" id="PF14561">
    <property type="entry name" value="TPR_20"/>
    <property type="match status" value="1"/>
</dbReference>
<keyword evidence="2" id="KW-0249">Electron transport</keyword>
<keyword evidence="4" id="KW-0676">Redox-active center</keyword>
<keyword evidence="7" id="KW-1185">Reference proteome</keyword>
<evidence type="ECO:0000256" key="3">
    <source>
        <dbReference type="ARBA" id="ARBA00023157"/>
    </source>
</evidence>
<comment type="caution">
    <text evidence="6">The sequence shown here is derived from an EMBL/GenBank/DDBJ whole genome shotgun (WGS) entry which is preliminary data.</text>
</comment>
<reference evidence="6 7" key="1">
    <citation type="submission" date="2020-05" db="EMBL/GenBank/DDBJ databases">
        <title>Azospirillum oleiclasticum sp. nov, a nitrogen-fixing and heavy crude oil-emulsifying bacterium isolated from the crude oil of Yumen Oilfield.</title>
        <authorList>
            <person name="Wu D."/>
            <person name="Cai M."/>
            <person name="Zhang X."/>
        </authorList>
    </citation>
    <scope>NUCLEOTIDE SEQUENCE [LARGE SCALE GENOMIC DNA]</scope>
    <source>
        <strain evidence="6 7">ROY-1-1-2</strain>
    </source>
</reference>
<evidence type="ECO:0000256" key="2">
    <source>
        <dbReference type="ARBA" id="ARBA00022982"/>
    </source>
</evidence>
<dbReference type="Proteomes" id="UP000584642">
    <property type="component" value="Unassembled WGS sequence"/>
</dbReference>
<feature type="domain" description="Thioredoxin" evidence="5">
    <location>
        <begin position="1"/>
        <end position="127"/>
    </location>
</feature>
<dbReference type="Gene3D" id="3.40.30.10">
    <property type="entry name" value="Glutaredoxin"/>
    <property type="match status" value="1"/>
</dbReference>
<dbReference type="Gene3D" id="1.25.40.10">
    <property type="entry name" value="Tetratricopeptide repeat domain"/>
    <property type="match status" value="2"/>
</dbReference>
<proteinExistence type="predicted"/>
<evidence type="ECO:0000313" key="7">
    <source>
        <dbReference type="Proteomes" id="UP000584642"/>
    </source>
</evidence>
<evidence type="ECO:0000259" key="5">
    <source>
        <dbReference type="PROSITE" id="PS51352"/>
    </source>
</evidence>
<dbReference type="PANTHER" id="PTHR45663">
    <property type="entry name" value="GEO12009P1"/>
    <property type="match status" value="1"/>
</dbReference>
<dbReference type="EMBL" id="JABFDB010000008">
    <property type="protein sequence ID" value="NYZ20722.1"/>
    <property type="molecule type" value="Genomic_DNA"/>
</dbReference>
<evidence type="ECO:0000313" key="6">
    <source>
        <dbReference type="EMBL" id="NYZ20722.1"/>
    </source>
</evidence>
<organism evidence="6 7">
    <name type="scientific">Azospirillum oleiclasticum</name>
    <dbReference type="NCBI Taxonomy" id="2735135"/>
    <lineage>
        <taxon>Bacteria</taxon>
        <taxon>Pseudomonadati</taxon>
        <taxon>Pseudomonadota</taxon>
        <taxon>Alphaproteobacteria</taxon>
        <taxon>Rhodospirillales</taxon>
        <taxon>Azospirillaceae</taxon>
        <taxon>Azospirillum</taxon>
    </lineage>
</organism>
<dbReference type="SUPFAM" id="SSF52833">
    <property type="entry name" value="Thioredoxin-like"/>
    <property type="match status" value="1"/>
</dbReference>
<dbReference type="Pfam" id="PF00085">
    <property type="entry name" value="Thioredoxin"/>
    <property type="match status" value="1"/>
</dbReference>
<dbReference type="InterPro" id="IPR036249">
    <property type="entry name" value="Thioredoxin-like_sf"/>
</dbReference>
<name>A0ABX2TBX9_9PROT</name>
<dbReference type="PROSITE" id="PS51352">
    <property type="entry name" value="THIOREDOXIN_2"/>
    <property type="match status" value="1"/>
</dbReference>
<protein>
    <submittedName>
        <fullName evidence="6">Co-chaperone YbbN</fullName>
    </submittedName>
</protein>
<dbReference type="InterPro" id="IPR013766">
    <property type="entry name" value="Thioredoxin_domain"/>
</dbReference>
<evidence type="ECO:0000256" key="1">
    <source>
        <dbReference type="ARBA" id="ARBA00022448"/>
    </source>
</evidence>